<protein>
    <recommendedName>
        <fullName evidence="3">Arc-like DNA binding domain-containing protein</fullName>
    </recommendedName>
</protein>
<proteinExistence type="predicted"/>
<feature type="compositionally biased region" description="Basic and acidic residues" evidence="1">
    <location>
        <begin position="59"/>
        <end position="71"/>
    </location>
</feature>
<organism evidence="2">
    <name type="scientific">marine sediment metagenome</name>
    <dbReference type="NCBI Taxonomy" id="412755"/>
    <lineage>
        <taxon>unclassified sequences</taxon>
        <taxon>metagenomes</taxon>
        <taxon>ecological metagenomes</taxon>
    </lineage>
</organism>
<reference evidence="2" key="1">
    <citation type="journal article" date="2014" name="Front. Microbiol.">
        <title>High frequency of phylogenetically diverse reductive dehalogenase-homologous genes in deep subseafloor sedimentary metagenomes.</title>
        <authorList>
            <person name="Kawai M."/>
            <person name="Futagami T."/>
            <person name="Toyoda A."/>
            <person name="Takaki Y."/>
            <person name="Nishi S."/>
            <person name="Hori S."/>
            <person name="Arai W."/>
            <person name="Tsubouchi T."/>
            <person name="Morono Y."/>
            <person name="Uchiyama I."/>
            <person name="Ito T."/>
            <person name="Fujiyama A."/>
            <person name="Inagaki F."/>
            <person name="Takami H."/>
        </authorList>
    </citation>
    <scope>NUCLEOTIDE SEQUENCE</scope>
    <source>
        <strain evidence="2">Expedition CK06-06</strain>
    </source>
</reference>
<evidence type="ECO:0008006" key="3">
    <source>
        <dbReference type="Google" id="ProtNLM"/>
    </source>
</evidence>
<name>X1FJ96_9ZZZZ</name>
<evidence type="ECO:0000313" key="2">
    <source>
        <dbReference type="EMBL" id="GAH45751.1"/>
    </source>
</evidence>
<dbReference type="AlphaFoldDB" id="X1FJ96"/>
<dbReference type="EMBL" id="BARU01008861">
    <property type="protein sequence ID" value="GAH45751.1"/>
    <property type="molecule type" value="Genomic_DNA"/>
</dbReference>
<accession>X1FJ96</accession>
<feature type="region of interest" description="Disordered" evidence="1">
    <location>
        <begin position="50"/>
        <end position="71"/>
    </location>
</feature>
<gene>
    <name evidence="2" type="ORF">S03H2_17227</name>
</gene>
<sequence length="71" mass="8278">MVKETRMTLRLPSKTYGHLRTESKTTNVSLNGTICNILARYFGLTSEKWNKHKTTPLAKRGEKNQKQREKK</sequence>
<evidence type="ECO:0000256" key="1">
    <source>
        <dbReference type="SAM" id="MobiDB-lite"/>
    </source>
</evidence>
<comment type="caution">
    <text evidence="2">The sequence shown here is derived from an EMBL/GenBank/DDBJ whole genome shotgun (WGS) entry which is preliminary data.</text>
</comment>